<gene>
    <name evidence="9" type="ORF">FDO65_01200</name>
</gene>
<evidence type="ECO:0000256" key="4">
    <source>
        <dbReference type="ARBA" id="ARBA00022475"/>
    </source>
</evidence>
<reference evidence="9 10" key="1">
    <citation type="submission" date="2019-05" db="EMBL/GenBank/DDBJ databases">
        <title>Nakamurella sp. N5BH11, whole genome shotgun sequence.</title>
        <authorList>
            <person name="Tuo L."/>
        </authorList>
    </citation>
    <scope>NUCLEOTIDE SEQUENCE [LARGE SCALE GENOMIC DNA]</scope>
    <source>
        <strain evidence="9 10">N5BH11</strain>
    </source>
</reference>
<feature type="transmembrane region" description="Helical" evidence="8">
    <location>
        <begin position="232"/>
        <end position="252"/>
    </location>
</feature>
<feature type="transmembrane region" description="Helical" evidence="8">
    <location>
        <begin position="186"/>
        <end position="211"/>
    </location>
</feature>
<name>A0A4U6QIY7_9ACTN</name>
<dbReference type="PANTHER" id="PTHR30269:SF0">
    <property type="entry name" value="MEMBRANE TRANSPORTER PROTEIN YFCA-RELATED"/>
    <property type="match status" value="1"/>
</dbReference>
<accession>A0A4U6QIY7</accession>
<evidence type="ECO:0000256" key="8">
    <source>
        <dbReference type="RuleBase" id="RU363041"/>
    </source>
</evidence>
<dbReference type="AlphaFoldDB" id="A0A4U6QIY7"/>
<evidence type="ECO:0000313" key="10">
    <source>
        <dbReference type="Proteomes" id="UP000306985"/>
    </source>
</evidence>
<dbReference type="PANTHER" id="PTHR30269">
    <property type="entry name" value="TRANSMEMBRANE PROTEIN YFCA"/>
    <property type="match status" value="1"/>
</dbReference>
<dbReference type="RefSeq" id="WP_137447667.1">
    <property type="nucleotide sequence ID" value="NZ_SZZH01000001.1"/>
</dbReference>
<evidence type="ECO:0000256" key="6">
    <source>
        <dbReference type="ARBA" id="ARBA00022989"/>
    </source>
</evidence>
<comment type="caution">
    <text evidence="9">The sequence shown here is derived from an EMBL/GenBank/DDBJ whole genome shotgun (WGS) entry which is preliminary data.</text>
</comment>
<protein>
    <recommendedName>
        <fullName evidence="8">Probable membrane transporter protein</fullName>
    </recommendedName>
</protein>
<sequence>MTLLSFLLLVLAGVGGGLTGSIAGLASLVTFPALLAVGLPPVAANVTNTVGLVFTGVGSFLGSRKELRGQGRWLLGIAPVAVVGGVIGAVLLLTTPAEGFERLVPFLLGFASLTILLPRGRAARAGHPQVRRTGALVAQAVALFLITIYGGYFGAAAGVLLLALLLRTRDDDLPRANAAKNAILAVANTVAAIIFIVVAPVDWGAVIPLGIGCLIGSRIGPVVVRSVPVRPLRYLIGAAGFALAITLGFRAFG</sequence>
<feature type="transmembrane region" description="Helical" evidence="8">
    <location>
        <begin position="73"/>
        <end position="97"/>
    </location>
</feature>
<evidence type="ECO:0000256" key="3">
    <source>
        <dbReference type="ARBA" id="ARBA00022448"/>
    </source>
</evidence>
<dbReference type="Pfam" id="PF01925">
    <property type="entry name" value="TauE"/>
    <property type="match status" value="1"/>
</dbReference>
<keyword evidence="3" id="KW-0813">Transport</keyword>
<keyword evidence="7 8" id="KW-0472">Membrane</keyword>
<organism evidence="9 10">
    <name type="scientific">Nakamurella flava</name>
    <dbReference type="NCBI Taxonomy" id="2576308"/>
    <lineage>
        <taxon>Bacteria</taxon>
        <taxon>Bacillati</taxon>
        <taxon>Actinomycetota</taxon>
        <taxon>Actinomycetes</taxon>
        <taxon>Nakamurellales</taxon>
        <taxon>Nakamurellaceae</taxon>
        <taxon>Nakamurella</taxon>
    </lineage>
</organism>
<dbReference type="InterPro" id="IPR052017">
    <property type="entry name" value="TSUP"/>
</dbReference>
<evidence type="ECO:0000256" key="2">
    <source>
        <dbReference type="ARBA" id="ARBA00009142"/>
    </source>
</evidence>
<evidence type="ECO:0000256" key="7">
    <source>
        <dbReference type="ARBA" id="ARBA00023136"/>
    </source>
</evidence>
<dbReference type="EMBL" id="SZZH01000001">
    <property type="protein sequence ID" value="TKV60363.1"/>
    <property type="molecule type" value="Genomic_DNA"/>
</dbReference>
<feature type="transmembrane region" description="Helical" evidence="8">
    <location>
        <begin position="141"/>
        <end position="166"/>
    </location>
</feature>
<dbReference type="GO" id="GO:0005886">
    <property type="term" value="C:plasma membrane"/>
    <property type="evidence" value="ECO:0007669"/>
    <property type="project" value="UniProtKB-SubCell"/>
</dbReference>
<feature type="transmembrane region" description="Helical" evidence="8">
    <location>
        <begin position="42"/>
        <end position="61"/>
    </location>
</feature>
<dbReference type="OrthoDB" id="3782574at2"/>
<comment type="subcellular location">
    <subcellularLocation>
        <location evidence="1 8">Cell membrane</location>
        <topology evidence="1 8">Multi-pass membrane protein</topology>
    </subcellularLocation>
</comment>
<keyword evidence="6 8" id="KW-1133">Transmembrane helix</keyword>
<dbReference type="InterPro" id="IPR002781">
    <property type="entry name" value="TM_pro_TauE-like"/>
</dbReference>
<keyword evidence="4 8" id="KW-1003">Cell membrane</keyword>
<evidence type="ECO:0000313" key="9">
    <source>
        <dbReference type="EMBL" id="TKV60363.1"/>
    </source>
</evidence>
<keyword evidence="10" id="KW-1185">Reference proteome</keyword>
<comment type="similarity">
    <text evidence="2 8">Belongs to the 4-toluene sulfonate uptake permease (TSUP) (TC 2.A.102) family.</text>
</comment>
<keyword evidence="5 8" id="KW-0812">Transmembrane</keyword>
<dbReference type="Proteomes" id="UP000306985">
    <property type="component" value="Unassembled WGS sequence"/>
</dbReference>
<evidence type="ECO:0000256" key="5">
    <source>
        <dbReference type="ARBA" id="ARBA00022692"/>
    </source>
</evidence>
<proteinExistence type="inferred from homology"/>
<evidence type="ECO:0000256" key="1">
    <source>
        <dbReference type="ARBA" id="ARBA00004651"/>
    </source>
</evidence>